<feature type="compositionally biased region" description="Basic and acidic residues" evidence="16">
    <location>
        <begin position="192"/>
        <end position="205"/>
    </location>
</feature>
<keyword evidence="10" id="KW-0256">Endoplasmic reticulum</keyword>
<comment type="subcellular location">
    <subcellularLocation>
        <location evidence="1">Endoplasmic reticulum membrane</location>
        <topology evidence="1">Multi-pass membrane protein</topology>
    </subcellularLocation>
</comment>
<dbReference type="OrthoDB" id="264532at2759"/>
<feature type="compositionally biased region" description="Basic and acidic residues" evidence="16">
    <location>
        <begin position="214"/>
        <end position="232"/>
    </location>
</feature>
<feature type="compositionally biased region" description="Polar residues" evidence="16">
    <location>
        <begin position="89"/>
        <end position="101"/>
    </location>
</feature>
<reference evidence="18 19" key="1">
    <citation type="journal article" date="2016" name="Sci. Rep.">
        <title>Peltaster fructicola genome reveals evolution from an invasive phytopathogen to an ectophytic parasite.</title>
        <authorList>
            <person name="Xu C."/>
            <person name="Chen H."/>
            <person name="Gleason M.L."/>
            <person name="Xu J.R."/>
            <person name="Liu H."/>
            <person name="Zhang R."/>
            <person name="Sun G."/>
        </authorList>
    </citation>
    <scope>NUCLEOTIDE SEQUENCE [LARGE SCALE GENOMIC DNA]</scope>
    <source>
        <strain evidence="18 19">LNHT1506</strain>
    </source>
</reference>
<dbReference type="InterPro" id="IPR007130">
    <property type="entry name" value="DAGAT"/>
</dbReference>
<dbReference type="AlphaFoldDB" id="A0A6H0XQ08"/>
<dbReference type="Proteomes" id="UP000503462">
    <property type="component" value="Chromosome 2"/>
</dbReference>
<evidence type="ECO:0000256" key="10">
    <source>
        <dbReference type="ARBA" id="ARBA00022824"/>
    </source>
</evidence>
<keyword evidence="8 17" id="KW-0812">Transmembrane</keyword>
<evidence type="ECO:0000256" key="5">
    <source>
        <dbReference type="ARBA" id="ARBA00013244"/>
    </source>
</evidence>
<evidence type="ECO:0000256" key="12">
    <source>
        <dbReference type="ARBA" id="ARBA00023098"/>
    </source>
</evidence>
<comment type="pathway">
    <text evidence="3">Lipid metabolism.</text>
</comment>
<feature type="transmembrane region" description="Helical" evidence="17">
    <location>
        <begin position="630"/>
        <end position="654"/>
    </location>
</feature>
<evidence type="ECO:0000256" key="15">
    <source>
        <dbReference type="ARBA" id="ARBA00048109"/>
    </source>
</evidence>
<gene>
    <name evidence="18" type="ORF">AMS68_002310</name>
</gene>
<dbReference type="PANTHER" id="PTHR12317:SF0">
    <property type="entry name" value="ACYLTRANSFERASE"/>
    <property type="match status" value="1"/>
</dbReference>
<keyword evidence="14" id="KW-0012">Acyltransferase</keyword>
<evidence type="ECO:0000256" key="9">
    <source>
        <dbReference type="ARBA" id="ARBA00022798"/>
    </source>
</evidence>
<evidence type="ECO:0000256" key="8">
    <source>
        <dbReference type="ARBA" id="ARBA00022692"/>
    </source>
</evidence>
<dbReference type="EC" id="2.3.1.20" evidence="5"/>
<feature type="compositionally biased region" description="Polar residues" evidence="16">
    <location>
        <begin position="380"/>
        <end position="389"/>
    </location>
</feature>
<evidence type="ECO:0000256" key="16">
    <source>
        <dbReference type="SAM" id="MobiDB-lite"/>
    </source>
</evidence>
<evidence type="ECO:0000256" key="11">
    <source>
        <dbReference type="ARBA" id="ARBA00022989"/>
    </source>
</evidence>
<evidence type="ECO:0000256" key="1">
    <source>
        <dbReference type="ARBA" id="ARBA00004477"/>
    </source>
</evidence>
<evidence type="ECO:0000256" key="13">
    <source>
        <dbReference type="ARBA" id="ARBA00023136"/>
    </source>
</evidence>
<dbReference type="PANTHER" id="PTHR12317">
    <property type="entry name" value="DIACYLGLYCEROL O-ACYLTRANSFERASE"/>
    <property type="match status" value="1"/>
</dbReference>
<feature type="compositionally biased region" description="Polar residues" evidence="16">
    <location>
        <begin position="298"/>
        <end position="313"/>
    </location>
</feature>
<comment type="similarity">
    <text evidence="4">Belongs to the diacylglycerol acyltransferase family.</text>
</comment>
<evidence type="ECO:0000256" key="3">
    <source>
        <dbReference type="ARBA" id="ARBA00005189"/>
    </source>
</evidence>
<proteinExistence type="inferred from homology"/>
<feature type="compositionally biased region" description="Polar residues" evidence="16">
    <location>
        <begin position="177"/>
        <end position="188"/>
    </location>
</feature>
<evidence type="ECO:0000256" key="14">
    <source>
        <dbReference type="ARBA" id="ARBA00023315"/>
    </source>
</evidence>
<keyword evidence="12" id="KW-0443">Lipid metabolism</keyword>
<feature type="compositionally biased region" description="Polar residues" evidence="16">
    <location>
        <begin position="340"/>
        <end position="350"/>
    </location>
</feature>
<keyword evidence="11 17" id="KW-1133">Transmembrane helix</keyword>
<keyword evidence="6" id="KW-0444">Lipid biosynthesis</keyword>
<evidence type="ECO:0000256" key="6">
    <source>
        <dbReference type="ARBA" id="ARBA00022516"/>
    </source>
</evidence>
<name>A0A6H0XQ08_9PEZI</name>
<dbReference type="GO" id="GO:0005789">
    <property type="term" value="C:endoplasmic reticulum membrane"/>
    <property type="evidence" value="ECO:0007669"/>
    <property type="project" value="UniProtKB-SubCell"/>
</dbReference>
<dbReference type="GO" id="GO:0019432">
    <property type="term" value="P:triglyceride biosynthetic process"/>
    <property type="evidence" value="ECO:0007669"/>
    <property type="project" value="TreeGrafter"/>
</dbReference>
<feature type="region of interest" description="Disordered" evidence="16">
    <location>
        <begin position="39"/>
        <end position="546"/>
    </location>
</feature>
<keyword evidence="19" id="KW-1185">Reference proteome</keyword>
<evidence type="ECO:0000256" key="17">
    <source>
        <dbReference type="SAM" id="Phobius"/>
    </source>
</evidence>
<evidence type="ECO:0000256" key="4">
    <source>
        <dbReference type="ARBA" id="ARBA00005420"/>
    </source>
</evidence>
<feature type="compositionally biased region" description="Basic and acidic residues" evidence="16">
    <location>
        <begin position="463"/>
        <end position="483"/>
    </location>
</feature>
<dbReference type="Pfam" id="PF03982">
    <property type="entry name" value="DAGAT"/>
    <property type="match status" value="1"/>
</dbReference>
<evidence type="ECO:0000256" key="2">
    <source>
        <dbReference type="ARBA" id="ARBA00004771"/>
    </source>
</evidence>
<feature type="compositionally biased region" description="Polar residues" evidence="16">
    <location>
        <begin position="358"/>
        <end position="370"/>
    </location>
</feature>
<feature type="compositionally biased region" description="Polar residues" evidence="16">
    <location>
        <begin position="447"/>
        <end position="458"/>
    </location>
</feature>
<comment type="pathway">
    <text evidence="2">Glycerolipid metabolism; triacylglycerol biosynthesis.</text>
</comment>
<evidence type="ECO:0000256" key="7">
    <source>
        <dbReference type="ARBA" id="ARBA00022679"/>
    </source>
</evidence>
<evidence type="ECO:0000313" key="19">
    <source>
        <dbReference type="Proteomes" id="UP000503462"/>
    </source>
</evidence>
<evidence type="ECO:0000313" key="18">
    <source>
        <dbReference type="EMBL" id="QIW96792.1"/>
    </source>
</evidence>
<organism evidence="18 19">
    <name type="scientific">Peltaster fructicola</name>
    <dbReference type="NCBI Taxonomy" id="286661"/>
    <lineage>
        <taxon>Eukaryota</taxon>
        <taxon>Fungi</taxon>
        <taxon>Dikarya</taxon>
        <taxon>Ascomycota</taxon>
        <taxon>Pezizomycotina</taxon>
        <taxon>Dothideomycetes</taxon>
        <taxon>Dothideomycetes incertae sedis</taxon>
        <taxon>Peltaster</taxon>
    </lineage>
</organism>
<dbReference type="EMBL" id="CP051140">
    <property type="protein sequence ID" value="QIW96792.1"/>
    <property type="molecule type" value="Genomic_DNA"/>
</dbReference>
<feature type="compositionally biased region" description="Basic and acidic residues" evidence="16">
    <location>
        <begin position="269"/>
        <end position="279"/>
    </location>
</feature>
<dbReference type="GO" id="GO:0004144">
    <property type="term" value="F:diacylglycerol O-acyltransferase activity"/>
    <property type="evidence" value="ECO:0007669"/>
    <property type="project" value="UniProtKB-EC"/>
</dbReference>
<sequence>MAVQSGMTSQFDFDFEQEPYSYGAEQALSEQERSFEELEAAVKETPPRPIYGHGRTNSEPRAIGDVIDESERLLPPGSPGLRHTKGRLESNTRLSPNTSESFADVVKHEPANPTTPSNPFSERATKKKSPSLSEGFPRIVKDGDPITPLTPTMPSKKAKHSKSKDQPNIPHADGGSEQPTTSTGTTESYAEVVKHEPSAETDRTLSHAPPQHLQQEETVDHSFKKEDARKLESLAQDTKQQVEEHKHTAAQNTKQRDVKQEHTAAQNTRQRDVKQEHTVAQDIKQQVVKQEHTAILSGKQTDGARQTTSSRAVSEQEADRKENTQQETHQAGSDLANGHGSVQSKKQNNSRPDKHTQNPEVSTSTTNGTNYAEVVKREPTSPSLPSQDSAELHKKPSHNGIKQEEEEDFADTATAIAEEDAAPTLEGSGKDSSARSPHRRAHKKASSRSLDNSANRALQQALRETETLPKKTTEARDPEEQKEQQTNNAQNAEAEDHKEQQTNNAQNAEAEEQKEHQTNSEQNAEAEDQKEHQTSNEQNAEAEEPGTLVYENYNSRSGTNLASVILDSEFELAAEQQKNKDITSSETNVTKSRDSKLVSGRRAGAGWARSAIRWAPLNVPLQRRLQTLAVLMHSLSIGGMLAIFFALCAIPIFWPILLPYLLYVLLSRAPSDGTLALRKEWIRRSKFWSLFASYFPARLHRTVELEPTRKYIFGYHPHGIISHGAFAAFTTEALGFGQLFPGITNTLLTLDSNFRIPLYRDWALRLGLASVSRESCENLLSKGGPNGEGMGRAITIVIGGARESLDAKPGTLNLVLARRKGFVKLAVRTGADLVPVLAFGENDMYDQISSDTHPWIHKVQMMVKKFMGFTVPLFHARGIFNYDVGIMPYRRPVNIVVGRPIKTIQSRKPDSEYVDQLHKQYTDELLHMWEEWKDVFAPQRNCELAIIE</sequence>
<comment type="catalytic activity">
    <reaction evidence="15">
        <text>an acyl-CoA + a 1,2-diacyl-sn-glycerol = a triacyl-sn-glycerol + CoA</text>
        <dbReference type="Rhea" id="RHEA:10868"/>
        <dbReference type="ChEBI" id="CHEBI:17815"/>
        <dbReference type="ChEBI" id="CHEBI:57287"/>
        <dbReference type="ChEBI" id="CHEBI:58342"/>
        <dbReference type="ChEBI" id="CHEBI:64615"/>
        <dbReference type="EC" id="2.3.1.20"/>
    </reaction>
</comment>
<feature type="compositionally biased region" description="Basic residues" evidence="16">
    <location>
        <begin position="436"/>
        <end position="446"/>
    </location>
</feature>
<keyword evidence="7" id="KW-0808">Transferase</keyword>
<dbReference type="GO" id="GO:0006071">
    <property type="term" value="P:glycerol metabolic process"/>
    <property type="evidence" value="ECO:0007669"/>
    <property type="project" value="UniProtKB-KW"/>
</dbReference>
<dbReference type="CDD" id="cd07987">
    <property type="entry name" value="LPLAT_MGAT-like"/>
    <property type="match status" value="1"/>
</dbReference>
<keyword evidence="9" id="KW-0319">Glycerol metabolism</keyword>
<feature type="region of interest" description="Disordered" evidence="16">
    <location>
        <begin position="576"/>
        <end position="597"/>
    </location>
</feature>
<protein>
    <recommendedName>
        <fullName evidence="5">diacylglycerol O-acyltransferase</fullName>
        <ecNumber evidence="5">2.3.1.20</ecNumber>
    </recommendedName>
</protein>
<accession>A0A6H0XQ08</accession>
<keyword evidence="13 17" id="KW-0472">Membrane</keyword>